<reference evidence="1" key="1">
    <citation type="journal article" date="2015" name="Nature">
        <title>Complex archaea that bridge the gap between prokaryotes and eukaryotes.</title>
        <authorList>
            <person name="Spang A."/>
            <person name="Saw J.H."/>
            <person name="Jorgensen S.L."/>
            <person name="Zaremba-Niedzwiedzka K."/>
            <person name="Martijn J."/>
            <person name="Lind A.E."/>
            <person name="van Eijk R."/>
            <person name="Schleper C."/>
            <person name="Guy L."/>
            <person name="Ettema T.J."/>
        </authorList>
    </citation>
    <scope>NUCLEOTIDE SEQUENCE</scope>
</reference>
<organism evidence="1">
    <name type="scientific">marine sediment metagenome</name>
    <dbReference type="NCBI Taxonomy" id="412755"/>
    <lineage>
        <taxon>unclassified sequences</taxon>
        <taxon>metagenomes</taxon>
        <taxon>ecological metagenomes</taxon>
    </lineage>
</organism>
<protein>
    <submittedName>
        <fullName evidence="1">Uncharacterized protein</fullName>
    </submittedName>
</protein>
<proteinExistence type="predicted"/>
<evidence type="ECO:0000313" key="1">
    <source>
        <dbReference type="EMBL" id="KKL72776.1"/>
    </source>
</evidence>
<comment type="caution">
    <text evidence="1">The sequence shown here is derived from an EMBL/GenBank/DDBJ whole genome shotgun (WGS) entry which is preliminary data.</text>
</comment>
<dbReference type="AlphaFoldDB" id="A0A0F9F2W2"/>
<sequence>MTPAGKIIEKFGGPKQVAEIIGVSVTQVYRFTYPRDKGGTGGLIPAEHMRTLRTEADKRGLVLDLDDFLGAA</sequence>
<name>A0A0F9F2W2_9ZZZZ</name>
<dbReference type="EMBL" id="LAZR01025165">
    <property type="protein sequence ID" value="KKL72776.1"/>
    <property type="molecule type" value="Genomic_DNA"/>
</dbReference>
<accession>A0A0F9F2W2</accession>
<gene>
    <name evidence="1" type="ORF">LCGC14_2081530</name>
</gene>